<reference evidence="5" key="1">
    <citation type="submission" date="2022-09" db="EMBL/GenBank/DDBJ databases">
        <title>Fusarium specimens isolated from Avocado Roots.</title>
        <authorList>
            <person name="Stajich J."/>
            <person name="Roper C."/>
            <person name="Heimlech-Rivalta G."/>
        </authorList>
    </citation>
    <scope>NUCLEOTIDE SEQUENCE</scope>
    <source>
        <strain evidence="5">CF00095</strain>
    </source>
</reference>
<evidence type="ECO:0000313" key="6">
    <source>
        <dbReference type="Proteomes" id="UP001152024"/>
    </source>
</evidence>
<comment type="caution">
    <text evidence="5">The sequence shown here is derived from an EMBL/GenBank/DDBJ whole genome shotgun (WGS) entry which is preliminary data.</text>
</comment>
<evidence type="ECO:0000313" key="5">
    <source>
        <dbReference type="EMBL" id="KAJ4130299.1"/>
    </source>
</evidence>
<dbReference type="PANTHER" id="PTHR21661:SF35">
    <property type="entry name" value="EPOXIDE HYDROLASE"/>
    <property type="match status" value="1"/>
</dbReference>
<dbReference type="InterPro" id="IPR000639">
    <property type="entry name" value="Epox_hydrolase-like"/>
</dbReference>
<gene>
    <name evidence="5" type="ORF">NW768_007282</name>
</gene>
<comment type="similarity">
    <text evidence="1">Belongs to the peptidase S33 family.</text>
</comment>
<dbReference type="PANTHER" id="PTHR21661">
    <property type="entry name" value="EPOXIDE HYDROLASE 1-RELATED"/>
    <property type="match status" value="1"/>
</dbReference>
<keyword evidence="2" id="KW-0058">Aromatic hydrocarbons catabolism</keyword>
<sequence length="437" mass="49811">MADDIKPYRINVPESDIQLLKDKLESARFPAEDEVSDDWTYGACLSDVKRLVTYWKDGFDWRTQEAELNRYPQFTTKVSVDGFGDLQIHFLHQRSSNPGSIPLLFFHGWPGSFAEVFKLLPLLTEPKDGPSFHVVAPSLPNHCFSEGVSKRGFGIPRYGETMHKLMLKLGYDKYGKLVNPFQKHKTYCFQVTQGGDWGYIITRMIGAQYPEHCLASHMNMIPAVSPPNPLKTPWQFLRFWLFPFTAQEKKGIEQMKNFFNEGLAYNLIMSTKPSTIGFGLADSPVALLAWIYEKLHDWTDDYKWTDDEILTWVSLYQFSTAGPAASARIYYESRHADQELTKKVNDWIPGVQLGLSYFPKDIVFVPKTWGRTLGPVVFEKIHTSGGHFASIERPEELVEDIREMFGKAVSSQVLEKLKGSGAFHKGPATKDKGEDSR</sequence>
<dbReference type="InterPro" id="IPR016292">
    <property type="entry name" value="Epoxide_hydrolase"/>
</dbReference>
<accession>A0ABQ8RAQ3</accession>
<dbReference type="InterPro" id="IPR029058">
    <property type="entry name" value="AB_hydrolase_fold"/>
</dbReference>
<evidence type="ECO:0000259" key="4">
    <source>
        <dbReference type="Pfam" id="PF06441"/>
    </source>
</evidence>
<dbReference type="PRINTS" id="PR00412">
    <property type="entry name" value="EPOXHYDRLASE"/>
</dbReference>
<evidence type="ECO:0000256" key="3">
    <source>
        <dbReference type="ARBA" id="ARBA00022801"/>
    </source>
</evidence>
<keyword evidence="6" id="KW-1185">Reference proteome</keyword>
<keyword evidence="3" id="KW-0378">Hydrolase</keyword>
<dbReference type="PIRSF" id="PIRSF001112">
    <property type="entry name" value="Epoxide_hydrolase"/>
    <property type="match status" value="1"/>
</dbReference>
<protein>
    <recommendedName>
        <fullName evidence="4">Epoxide hydrolase N-terminal domain-containing protein</fullName>
    </recommendedName>
</protein>
<proteinExistence type="inferred from homology"/>
<dbReference type="EMBL" id="JAOQBH010000010">
    <property type="protein sequence ID" value="KAJ4130299.1"/>
    <property type="molecule type" value="Genomic_DNA"/>
</dbReference>
<dbReference type="InterPro" id="IPR010497">
    <property type="entry name" value="Epoxide_hydro_N"/>
</dbReference>
<dbReference type="Gene3D" id="3.40.50.1820">
    <property type="entry name" value="alpha/beta hydrolase"/>
    <property type="match status" value="1"/>
</dbReference>
<dbReference type="Pfam" id="PF06441">
    <property type="entry name" value="EHN"/>
    <property type="match status" value="1"/>
</dbReference>
<organism evidence="5 6">
    <name type="scientific">Fusarium equiseti</name>
    <name type="common">Fusarium scirpi</name>
    <dbReference type="NCBI Taxonomy" id="61235"/>
    <lineage>
        <taxon>Eukaryota</taxon>
        <taxon>Fungi</taxon>
        <taxon>Dikarya</taxon>
        <taxon>Ascomycota</taxon>
        <taxon>Pezizomycotina</taxon>
        <taxon>Sordariomycetes</taxon>
        <taxon>Hypocreomycetidae</taxon>
        <taxon>Hypocreales</taxon>
        <taxon>Nectriaceae</taxon>
        <taxon>Fusarium</taxon>
        <taxon>Fusarium incarnatum-equiseti species complex</taxon>
    </lineage>
</organism>
<evidence type="ECO:0000256" key="2">
    <source>
        <dbReference type="ARBA" id="ARBA00022797"/>
    </source>
</evidence>
<feature type="domain" description="Epoxide hydrolase N-terminal" evidence="4">
    <location>
        <begin position="5"/>
        <end position="116"/>
    </location>
</feature>
<dbReference type="Proteomes" id="UP001152024">
    <property type="component" value="Unassembled WGS sequence"/>
</dbReference>
<evidence type="ECO:0000256" key="1">
    <source>
        <dbReference type="ARBA" id="ARBA00010088"/>
    </source>
</evidence>
<dbReference type="SUPFAM" id="SSF53474">
    <property type="entry name" value="alpha/beta-Hydrolases"/>
    <property type="match status" value="1"/>
</dbReference>
<name>A0ABQ8RAQ3_FUSEQ</name>